<dbReference type="EMBL" id="CP136894">
    <property type="protein sequence ID" value="WOL08652.1"/>
    <property type="molecule type" value="Genomic_DNA"/>
</dbReference>
<dbReference type="Pfam" id="PF04759">
    <property type="entry name" value="DUF617"/>
    <property type="match status" value="1"/>
</dbReference>
<sequence length="162" mass="17905">MRQGAVRGSESSKIRREATMSSEIRQYRQGEARGSKGRYGGNTPTSVAAHATAIATTTVIGTFFGYRRGRVRFCLHDASSSRPTASLLLLEFTVPTAYLAREMQQLLLCITLECSGGGARAYCHHAPLFGVSVWSMYYNGRKVGFAIQRQTNERDIAVFKLM</sequence>
<keyword evidence="2" id="KW-0472">Membrane</keyword>
<name>A0AAQ3KHD6_9LILI</name>
<keyword evidence="4" id="KW-1185">Reference proteome</keyword>
<organism evidence="3 4">
    <name type="scientific">Canna indica</name>
    <name type="common">Indian-shot</name>
    <dbReference type="NCBI Taxonomy" id="4628"/>
    <lineage>
        <taxon>Eukaryota</taxon>
        <taxon>Viridiplantae</taxon>
        <taxon>Streptophyta</taxon>
        <taxon>Embryophyta</taxon>
        <taxon>Tracheophyta</taxon>
        <taxon>Spermatophyta</taxon>
        <taxon>Magnoliopsida</taxon>
        <taxon>Liliopsida</taxon>
        <taxon>Zingiberales</taxon>
        <taxon>Cannaceae</taxon>
        <taxon>Canna</taxon>
    </lineage>
</organism>
<dbReference type="PANTHER" id="PTHR31276">
    <property type="match status" value="1"/>
</dbReference>
<dbReference type="AlphaFoldDB" id="A0AAQ3KHD6"/>
<feature type="transmembrane region" description="Helical" evidence="2">
    <location>
        <begin position="47"/>
        <end position="66"/>
    </location>
</feature>
<dbReference type="GO" id="GO:0010274">
    <property type="term" value="P:hydrotropism"/>
    <property type="evidence" value="ECO:0007669"/>
    <property type="project" value="InterPro"/>
</dbReference>
<proteinExistence type="predicted"/>
<evidence type="ECO:0000256" key="1">
    <source>
        <dbReference type="SAM" id="MobiDB-lite"/>
    </source>
</evidence>
<accession>A0AAQ3KHD6</accession>
<dbReference type="Proteomes" id="UP001327560">
    <property type="component" value="Chromosome 5"/>
</dbReference>
<keyword evidence="2" id="KW-0812">Transmembrane</keyword>
<keyword evidence="2" id="KW-1133">Transmembrane helix</keyword>
<dbReference type="InterPro" id="IPR006460">
    <property type="entry name" value="MIZ1-like_pln"/>
</dbReference>
<protein>
    <submittedName>
        <fullName evidence="3">Uncharacterized protein</fullName>
    </submittedName>
</protein>
<feature type="region of interest" description="Disordered" evidence="1">
    <location>
        <begin position="1"/>
        <end position="41"/>
    </location>
</feature>
<evidence type="ECO:0000256" key="2">
    <source>
        <dbReference type="SAM" id="Phobius"/>
    </source>
</evidence>
<reference evidence="3 4" key="1">
    <citation type="submission" date="2023-10" db="EMBL/GenBank/DDBJ databases">
        <title>Chromosome-scale genome assembly provides insights into flower coloration mechanisms of Canna indica.</title>
        <authorList>
            <person name="Li C."/>
        </authorList>
    </citation>
    <scope>NUCLEOTIDE SEQUENCE [LARGE SCALE GENOMIC DNA]</scope>
    <source>
        <tissue evidence="3">Flower</tissue>
    </source>
</reference>
<dbReference type="PANTHER" id="PTHR31276:SF10">
    <property type="entry name" value="PROTEIN MIZU-KUSSEI 1-LIKE"/>
    <property type="match status" value="1"/>
</dbReference>
<gene>
    <name evidence="3" type="ORF">Cni_G17405</name>
</gene>
<evidence type="ECO:0000313" key="4">
    <source>
        <dbReference type="Proteomes" id="UP001327560"/>
    </source>
</evidence>
<evidence type="ECO:0000313" key="3">
    <source>
        <dbReference type="EMBL" id="WOL08652.1"/>
    </source>
</evidence>
<feature type="compositionally biased region" description="Basic and acidic residues" evidence="1">
    <location>
        <begin position="25"/>
        <end position="34"/>
    </location>
</feature>